<dbReference type="EMBL" id="JAUSTN010000003">
    <property type="protein sequence ID" value="MDQ0274585.1"/>
    <property type="molecule type" value="Genomic_DNA"/>
</dbReference>
<dbReference type="SUPFAM" id="SSF56420">
    <property type="entry name" value="Peptide deformylase"/>
    <property type="match status" value="1"/>
</dbReference>
<feature type="binding site" evidence="2">
    <location>
        <position position="135"/>
    </location>
    <ligand>
        <name>Fe cation</name>
        <dbReference type="ChEBI" id="CHEBI:24875"/>
    </ligand>
</feature>
<dbReference type="InterPro" id="IPR036821">
    <property type="entry name" value="Peptide_deformylase_sf"/>
</dbReference>
<dbReference type="PRINTS" id="PR01576">
    <property type="entry name" value="PDEFORMYLASE"/>
</dbReference>
<feature type="active site" evidence="2">
    <location>
        <position position="132"/>
    </location>
</feature>
<comment type="function">
    <text evidence="2">Removes the formyl group from the N-terminal Met of newly synthesized proteins. Requires at least a dipeptide for an efficient rate of reaction. N-terminal L-methionine is a prerequisite for activity but the enzyme has broad specificity at other positions.</text>
</comment>
<organism evidence="3 4">
    <name type="scientific">Peptoniphilus koenoeneniae</name>
    <dbReference type="NCBI Taxonomy" id="507751"/>
    <lineage>
        <taxon>Bacteria</taxon>
        <taxon>Bacillati</taxon>
        <taxon>Bacillota</taxon>
        <taxon>Tissierellia</taxon>
        <taxon>Tissierellales</taxon>
        <taxon>Peptoniphilaceae</taxon>
        <taxon>Peptoniphilus</taxon>
    </lineage>
</organism>
<evidence type="ECO:0000256" key="1">
    <source>
        <dbReference type="ARBA" id="ARBA00010759"/>
    </source>
</evidence>
<keyword evidence="2 3" id="KW-0378">Hydrolase</keyword>
<keyword evidence="2" id="KW-0648">Protein biosynthesis</keyword>
<evidence type="ECO:0000313" key="4">
    <source>
        <dbReference type="Proteomes" id="UP001236559"/>
    </source>
</evidence>
<dbReference type="Proteomes" id="UP001236559">
    <property type="component" value="Unassembled WGS sequence"/>
</dbReference>
<dbReference type="EC" id="3.5.1.88" evidence="2"/>
<evidence type="ECO:0000313" key="3">
    <source>
        <dbReference type="EMBL" id="MDQ0274585.1"/>
    </source>
</evidence>
<accession>A0ABU0ATK7</accession>
<comment type="cofactor">
    <cofactor evidence="2">
        <name>Fe(2+)</name>
        <dbReference type="ChEBI" id="CHEBI:29033"/>
    </cofactor>
    <text evidence="2">Binds 1 Fe(2+) ion.</text>
</comment>
<dbReference type="GO" id="GO:0042586">
    <property type="term" value="F:peptide deformylase activity"/>
    <property type="evidence" value="ECO:0007669"/>
    <property type="project" value="UniProtKB-EC"/>
</dbReference>
<comment type="catalytic activity">
    <reaction evidence="2">
        <text>N-terminal N-formyl-L-methionyl-[peptide] + H2O = N-terminal L-methionyl-[peptide] + formate</text>
        <dbReference type="Rhea" id="RHEA:24420"/>
        <dbReference type="Rhea" id="RHEA-COMP:10639"/>
        <dbReference type="Rhea" id="RHEA-COMP:10640"/>
        <dbReference type="ChEBI" id="CHEBI:15377"/>
        <dbReference type="ChEBI" id="CHEBI:15740"/>
        <dbReference type="ChEBI" id="CHEBI:49298"/>
        <dbReference type="ChEBI" id="CHEBI:64731"/>
        <dbReference type="EC" id="3.5.1.88"/>
    </reaction>
</comment>
<dbReference type="Pfam" id="PF01327">
    <property type="entry name" value="Pep_deformylase"/>
    <property type="match status" value="1"/>
</dbReference>
<comment type="similarity">
    <text evidence="1 2">Belongs to the polypeptide deformylase family.</text>
</comment>
<dbReference type="NCBIfam" id="TIGR00079">
    <property type="entry name" value="pept_deformyl"/>
    <property type="match status" value="1"/>
</dbReference>
<dbReference type="Gene3D" id="3.90.45.10">
    <property type="entry name" value="Peptide deformylase"/>
    <property type="match status" value="1"/>
</dbReference>
<dbReference type="InterPro" id="IPR023635">
    <property type="entry name" value="Peptide_deformylase"/>
</dbReference>
<dbReference type="HAMAP" id="MF_00163">
    <property type="entry name" value="Pep_deformylase"/>
    <property type="match status" value="1"/>
</dbReference>
<comment type="caution">
    <text evidence="3">The sequence shown here is derived from an EMBL/GenBank/DDBJ whole genome shotgun (WGS) entry which is preliminary data.</text>
</comment>
<dbReference type="CDD" id="cd00487">
    <property type="entry name" value="Pep_deformylase"/>
    <property type="match status" value="1"/>
</dbReference>
<sequence length="161" mass="18150">MAKRNIRTDGDPILRKRSREVTKIDDRVKILIEDMFETMDDADGVGLAAPQVGILKRIIVIDDGEENRLALINPEFIEESGEQIGPEGCLSVPGKQGTVKRFNKVKVKYLSENQEECQIEAEGFLARILQHETDHLNGILYIDMAEDIVDLPEKKEDGSEE</sequence>
<keyword evidence="2" id="KW-0479">Metal-binding</keyword>
<proteinExistence type="inferred from homology"/>
<protein>
    <recommendedName>
        <fullName evidence="2">Peptide deformylase</fullName>
        <shortName evidence="2">PDF</shortName>
        <ecNumber evidence="2">3.5.1.88</ecNumber>
    </recommendedName>
    <alternativeName>
        <fullName evidence="2">Polypeptide deformylase</fullName>
    </alternativeName>
</protein>
<dbReference type="NCBIfam" id="NF001159">
    <property type="entry name" value="PRK00150.1-3"/>
    <property type="match status" value="1"/>
</dbReference>
<dbReference type="PANTHER" id="PTHR10458:SF22">
    <property type="entry name" value="PEPTIDE DEFORMYLASE"/>
    <property type="match status" value="1"/>
</dbReference>
<reference evidence="3 4" key="1">
    <citation type="submission" date="2023-07" db="EMBL/GenBank/DDBJ databases">
        <title>Genomic Encyclopedia of Type Strains, Phase IV (KMG-IV): sequencing the most valuable type-strain genomes for metagenomic binning, comparative biology and taxonomic classification.</title>
        <authorList>
            <person name="Goeker M."/>
        </authorList>
    </citation>
    <scope>NUCLEOTIDE SEQUENCE [LARGE SCALE GENOMIC DNA]</scope>
    <source>
        <strain evidence="3 4">DSM 22616</strain>
    </source>
</reference>
<feature type="binding site" evidence="2">
    <location>
        <position position="131"/>
    </location>
    <ligand>
        <name>Fe cation</name>
        <dbReference type="ChEBI" id="CHEBI:24875"/>
    </ligand>
</feature>
<evidence type="ECO:0000256" key="2">
    <source>
        <dbReference type="HAMAP-Rule" id="MF_00163"/>
    </source>
</evidence>
<keyword evidence="2" id="KW-0408">Iron</keyword>
<keyword evidence="4" id="KW-1185">Reference proteome</keyword>
<gene>
    <name evidence="2" type="primary">def</name>
    <name evidence="3" type="ORF">J2S72_000602</name>
</gene>
<dbReference type="PIRSF" id="PIRSF004749">
    <property type="entry name" value="Pep_def"/>
    <property type="match status" value="1"/>
</dbReference>
<dbReference type="RefSeq" id="WP_023055344.1">
    <property type="nucleotide sequence ID" value="NZ_JAUSTN010000003.1"/>
</dbReference>
<name>A0ABU0ATK7_9FIRM</name>
<feature type="binding site" evidence="2">
    <location>
        <position position="89"/>
    </location>
    <ligand>
        <name>Fe cation</name>
        <dbReference type="ChEBI" id="CHEBI:24875"/>
    </ligand>
</feature>
<dbReference type="PANTHER" id="PTHR10458">
    <property type="entry name" value="PEPTIDE DEFORMYLASE"/>
    <property type="match status" value="1"/>
</dbReference>